<evidence type="ECO:0000313" key="3">
    <source>
        <dbReference type="Proteomes" id="UP000614058"/>
    </source>
</evidence>
<feature type="chain" id="PRO_5045442025" evidence="1">
    <location>
        <begin position="22"/>
        <end position="162"/>
    </location>
</feature>
<dbReference type="Pfam" id="PF20341">
    <property type="entry name" value="DUF6636"/>
    <property type="match status" value="1"/>
</dbReference>
<dbReference type="RefSeq" id="WP_200522334.1">
    <property type="nucleotide sequence ID" value="NZ_JAEHNZ010000002.1"/>
</dbReference>
<proteinExistence type="predicted"/>
<accession>A0ABS1BSD0</accession>
<comment type="caution">
    <text evidence="2">The sequence shown here is derived from an EMBL/GenBank/DDBJ whole genome shotgun (WGS) entry which is preliminary data.</text>
</comment>
<dbReference type="EMBL" id="JAEHNZ010000002">
    <property type="protein sequence ID" value="MBK0396168.1"/>
    <property type="molecule type" value="Genomic_DNA"/>
</dbReference>
<evidence type="ECO:0000256" key="1">
    <source>
        <dbReference type="SAM" id="SignalP"/>
    </source>
</evidence>
<dbReference type="InterPro" id="IPR046576">
    <property type="entry name" value="DUF6636"/>
</dbReference>
<protein>
    <submittedName>
        <fullName evidence="2">Uncharacterized protein</fullName>
    </submittedName>
</protein>
<reference evidence="2 3" key="1">
    <citation type="journal article" date="2021" name="Pathogens">
        <title>Isolation and Characterization of Kingella bonacorsii sp. nov., A Novel Kingella Species Detected in a Stable Periodontitis Subject.</title>
        <authorList>
            <person name="Antezack A."/>
            <person name="Boxberger M."/>
            <person name="Rolland C."/>
            <person name="Monnet-Corti V."/>
            <person name="La Scola B."/>
        </authorList>
    </citation>
    <scope>NUCLEOTIDE SEQUENCE [LARGE SCALE GENOMIC DNA]</scope>
    <source>
        <strain evidence="2 3">Marseille-Q4569</strain>
    </source>
</reference>
<name>A0ABS1BSD0_9NEIS</name>
<gene>
    <name evidence="2" type="ORF">JDW22_06150</name>
</gene>
<dbReference type="Proteomes" id="UP000614058">
    <property type="component" value="Unassembled WGS sequence"/>
</dbReference>
<organism evidence="2 3">
    <name type="scientific">Kingella bonacorsii</name>
    <dbReference type="NCBI Taxonomy" id="2796361"/>
    <lineage>
        <taxon>Bacteria</taxon>
        <taxon>Pseudomonadati</taxon>
        <taxon>Pseudomonadota</taxon>
        <taxon>Betaproteobacteria</taxon>
        <taxon>Neisseriales</taxon>
        <taxon>Neisseriaceae</taxon>
        <taxon>Kingella</taxon>
    </lineage>
</organism>
<keyword evidence="3" id="KW-1185">Reference proteome</keyword>
<evidence type="ECO:0000313" key="2">
    <source>
        <dbReference type="EMBL" id="MBK0396168.1"/>
    </source>
</evidence>
<sequence length="162" mass="18089">MKPTAPLAAILLSITLAPAHALVIHPDIWFSSDNGNIQCGGYSQYGSGVVCEIYQRTDNIQPRIARPEACQKRDWGYRFALDDYGEARAFCVDDTLHSLGTTPLANGATQRRKNWQCTSQPHGITCQNADKHGFTLTRHQISALRWRSRWLDYGRVCVAKAA</sequence>
<feature type="signal peptide" evidence="1">
    <location>
        <begin position="1"/>
        <end position="21"/>
    </location>
</feature>
<keyword evidence="1" id="KW-0732">Signal</keyword>